<keyword evidence="4" id="KW-1185">Reference proteome</keyword>
<dbReference type="Gene3D" id="3.30.530.20">
    <property type="match status" value="1"/>
</dbReference>
<protein>
    <submittedName>
        <fullName evidence="3">SRPBCC domain-containing protein</fullName>
    </submittedName>
</protein>
<dbReference type="Proteomes" id="UP001596496">
    <property type="component" value="Unassembled WGS sequence"/>
</dbReference>
<dbReference type="CDD" id="cd07814">
    <property type="entry name" value="SRPBCC_CalC_Aha1-like"/>
    <property type="match status" value="1"/>
</dbReference>
<evidence type="ECO:0000313" key="4">
    <source>
        <dbReference type="Proteomes" id="UP001596496"/>
    </source>
</evidence>
<evidence type="ECO:0000256" key="1">
    <source>
        <dbReference type="ARBA" id="ARBA00006817"/>
    </source>
</evidence>
<feature type="domain" description="Activator of Hsp90 ATPase homologue 1/2-like C-terminal" evidence="2">
    <location>
        <begin position="15"/>
        <end position="134"/>
    </location>
</feature>
<sequence length="246" mass="26919">MPHEFELRKQVTLQATPEQVWEAIATGPGADSWFMGRNEIEPRVGGSARQYFGDFPPSEATVTAWEPARRFAFRSPESPEGLFMAFEYLIEGRGQGTTVLRLVQSGVLGDDWEGEYDALRRGWDLYLHSLGQYLAHFPGRTATVVFGARPSAGGAEPAWEVLERGLGLAGPVSAGDRVRLTPEGLPPVEGVADYVAPGFLGVRTGDALYRFILGMHDTLVIGHHLFAPADAEESEHAWQAWLGKLA</sequence>
<dbReference type="InterPro" id="IPR013538">
    <property type="entry name" value="ASHA1/2-like_C"/>
</dbReference>
<dbReference type="InterPro" id="IPR023393">
    <property type="entry name" value="START-like_dom_sf"/>
</dbReference>
<dbReference type="SUPFAM" id="SSF55961">
    <property type="entry name" value="Bet v1-like"/>
    <property type="match status" value="1"/>
</dbReference>
<gene>
    <name evidence="3" type="ORF">ACFQSB_19950</name>
</gene>
<comment type="similarity">
    <text evidence="1">Belongs to the AHA1 family.</text>
</comment>
<name>A0ABW2P906_9ACTN</name>
<organism evidence="3 4">
    <name type="scientific">Sphaerisporangium rhizosphaerae</name>
    <dbReference type="NCBI Taxonomy" id="2269375"/>
    <lineage>
        <taxon>Bacteria</taxon>
        <taxon>Bacillati</taxon>
        <taxon>Actinomycetota</taxon>
        <taxon>Actinomycetes</taxon>
        <taxon>Streptosporangiales</taxon>
        <taxon>Streptosporangiaceae</taxon>
        <taxon>Sphaerisporangium</taxon>
    </lineage>
</organism>
<reference evidence="4" key="1">
    <citation type="journal article" date="2019" name="Int. J. Syst. Evol. Microbiol.">
        <title>The Global Catalogue of Microorganisms (GCM) 10K type strain sequencing project: providing services to taxonomists for standard genome sequencing and annotation.</title>
        <authorList>
            <consortium name="The Broad Institute Genomics Platform"/>
            <consortium name="The Broad Institute Genome Sequencing Center for Infectious Disease"/>
            <person name="Wu L."/>
            <person name="Ma J."/>
        </authorList>
    </citation>
    <scope>NUCLEOTIDE SEQUENCE [LARGE SCALE GENOMIC DNA]</scope>
    <source>
        <strain evidence="4">CECT 7649</strain>
    </source>
</reference>
<dbReference type="Pfam" id="PF08327">
    <property type="entry name" value="AHSA1"/>
    <property type="match status" value="1"/>
</dbReference>
<comment type="caution">
    <text evidence="3">The sequence shown here is derived from an EMBL/GenBank/DDBJ whole genome shotgun (WGS) entry which is preliminary data.</text>
</comment>
<evidence type="ECO:0000259" key="2">
    <source>
        <dbReference type="Pfam" id="PF08327"/>
    </source>
</evidence>
<dbReference type="EMBL" id="JBHTCG010000012">
    <property type="protein sequence ID" value="MFC7384495.1"/>
    <property type="molecule type" value="Genomic_DNA"/>
</dbReference>
<proteinExistence type="inferred from homology"/>
<dbReference type="RefSeq" id="WP_380828267.1">
    <property type="nucleotide sequence ID" value="NZ_JBHTCG010000012.1"/>
</dbReference>
<accession>A0ABW2P906</accession>
<evidence type="ECO:0000313" key="3">
    <source>
        <dbReference type="EMBL" id="MFC7384495.1"/>
    </source>
</evidence>